<keyword evidence="5 7" id="KW-0472">Membrane</keyword>
<dbReference type="PANTHER" id="PTHR19282">
    <property type="entry name" value="TETRASPANIN"/>
    <property type="match status" value="1"/>
</dbReference>
<dbReference type="InterPro" id="IPR000301">
    <property type="entry name" value="Tetraspanin_animals"/>
</dbReference>
<dbReference type="OrthoDB" id="10033535at2759"/>
<feature type="transmembrane region" description="Helical" evidence="7">
    <location>
        <begin position="86"/>
        <end position="106"/>
    </location>
</feature>
<feature type="transmembrane region" description="Helical" evidence="7">
    <location>
        <begin position="51"/>
        <end position="74"/>
    </location>
</feature>
<evidence type="ECO:0000256" key="3">
    <source>
        <dbReference type="ARBA" id="ARBA00022692"/>
    </source>
</evidence>
<organism evidence="8 9">
    <name type="scientific">Ameiurus melas</name>
    <name type="common">Black bullhead</name>
    <name type="synonym">Silurus melas</name>
    <dbReference type="NCBI Taxonomy" id="219545"/>
    <lineage>
        <taxon>Eukaryota</taxon>
        <taxon>Metazoa</taxon>
        <taxon>Chordata</taxon>
        <taxon>Craniata</taxon>
        <taxon>Vertebrata</taxon>
        <taxon>Euteleostomi</taxon>
        <taxon>Actinopterygii</taxon>
        <taxon>Neopterygii</taxon>
        <taxon>Teleostei</taxon>
        <taxon>Ostariophysi</taxon>
        <taxon>Siluriformes</taxon>
        <taxon>Ictaluridae</taxon>
        <taxon>Ameiurus</taxon>
    </lineage>
</organism>
<evidence type="ECO:0000256" key="2">
    <source>
        <dbReference type="ARBA" id="ARBA00006840"/>
    </source>
</evidence>
<dbReference type="PRINTS" id="PR00259">
    <property type="entry name" value="TMFOUR"/>
</dbReference>
<comment type="similarity">
    <text evidence="2 7">Belongs to the tetraspanin (TM4SF) family.</text>
</comment>
<dbReference type="Pfam" id="PF00335">
    <property type="entry name" value="Tetraspanin"/>
    <property type="match status" value="1"/>
</dbReference>
<gene>
    <name evidence="8" type="ORF">AMELA_G00193790</name>
</gene>
<evidence type="ECO:0000256" key="6">
    <source>
        <dbReference type="PIRSR" id="PIRSR002419-1"/>
    </source>
</evidence>
<dbReference type="GO" id="GO:1900746">
    <property type="term" value="P:regulation of vascular endothelial growth factor signaling pathway"/>
    <property type="evidence" value="ECO:0007669"/>
    <property type="project" value="TreeGrafter"/>
</dbReference>
<keyword evidence="6" id="KW-1015">Disulfide bond</keyword>
<dbReference type="InterPro" id="IPR008952">
    <property type="entry name" value="Tetraspanin_EC2_sf"/>
</dbReference>
<accession>A0A7J6A523</accession>
<comment type="caution">
    <text evidence="8">The sequence shown here is derived from an EMBL/GenBank/DDBJ whole genome shotgun (WGS) entry which is preliminary data.</text>
</comment>
<dbReference type="AlphaFoldDB" id="A0A7J6A523"/>
<name>A0A7J6A523_AMEME</name>
<proteinExistence type="inferred from homology"/>
<dbReference type="SUPFAM" id="SSF48652">
    <property type="entry name" value="Tetraspanin"/>
    <property type="match status" value="1"/>
</dbReference>
<dbReference type="PIRSF" id="PIRSF002419">
    <property type="entry name" value="Tetraspanin"/>
    <property type="match status" value="1"/>
</dbReference>
<evidence type="ECO:0000313" key="8">
    <source>
        <dbReference type="EMBL" id="KAF4077954.1"/>
    </source>
</evidence>
<sequence length="266" mass="29929">MALEGGLKWVKFLLLSFNFVFFMFGMVIMMAGVWRLMIMHNSPKIVQAGEAAIFFTVVGFIFLLIALIGCCGVWKENFCMVTTFAILFFFLVIIDIVIVIGLYAFANKELDIMDEKIQRLINGYNTTEESRVLLDIFQEGLGCCGRVNASDWVDFQPDGISVPDTCCRTFTMDCGAGAMNNKSIIYIEGCGPALKYVFKMIKFWSGVIGLVFAFIKIFVIVLACTLMYGIHKGYKIQEPLLIRDLACFRCFQRRAQPVSVSVSVSE</sequence>
<dbReference type="InterPro" id="IPR018499">
    <property type="entry name" value="Tetraspanin/Peripherin"/>
</dbReference>
<dbReference type="Proteomes" id="UP000593565">
    <property type="component" value="Unassembled WGS sequence"/>
</dbReference>
<dbReference type="GO" id="GO:0005886">
    <property type="term" value="C:plasma membrane"/>
    <property type="evidence" value="ECO:0007669"/>
    <property type="project" value="TreeGrafter"/>
</dbReference>
<feature type="transmembrane region" description="Helical" evidence="7">
    <location>
        <begin position="203"/>
        <end position="230"/>
    </location>
</feature>
<keyword evidence="3 7" id="KW-0812">Transmembrane</keyword>
<evidence type="ECO:0000313" key="9">
    <source>
        <dbReference type="Proteomes" id="UP000593565"/>
    </source>
</evidence>
<feature type="disulfide bond" evidence="6">
    <location>
        <begin position="143"/>
        <end position="174"/>
    </location>
</feature>
<evidence type="ECO:0000256" key="5">
    <source>
        <dbReference type="ARBA" id="ARBA00023136"/>
    </source>
</evidence>
<feature type="transmembrane region" description="Helical" evidence="7">
    <location>
        <begin position="12"/>
        <end position="31"/>
    </location>
</feature>
<dbReference type="EMBL" id="JAAGNN010000017">
    <property type="protein sequence ID" value="KAF4077954.1"/>
    <property type="molecule type" value="Genomic_DNA"/>
</dbReference>
<evidence type="ECO:0000256" key="7">
    <source>
        <dbReference type="RuleBase" id="RU361218"/>
    </source>
</evidence>
<protein>
    <recommendedName>
        <fullName evidence="7">Tetraspanin</fullName>
    </recommendedName>
</protein>
<dbReference type="PANTHER" id="PTHR19282:SF456">
    <property type="entry name" value="CD63 MOLECULE"/>
    <property type="match status" value="1"/>
</dbReference>
<keyword evidence="9" id="KW-1185">Reference proteome</keyword>
<evidence type="ECO:0000256" key="1">
    <source>
        <dbReference type="ARBA" id="ARBA00004141"/>
    </source>
</evidence>
<keyword evidence="4 7" id="KW-1133">Transmembrane helix</keyword>
<evidence type="ECO:0000256" key="4">
    <source>
        <dbReference type="ARBA" id="ARBA00022989"/>
    </source>
</evidence>
<comment type="subcellular location">
    <subcellularLocation>
        <location evidence="1 7">Membrane</location>
        <topology evidence="1 7">Multi-pass membrane protein</topology>
    </subcellularLocation>
</comment>
<dbReference type="Gene3D" id="1.10.1450.10">
    <property type="entry name" value="Tetraspanin"/>
    <property type="match status" value="1"/>
</dbReference>
<reference evidence="8 9" key="1">
    <citation type="submission" date="2020-02" db="EMBL/GenBank/DDBJ databases">
        <title>A chromosome-scale genome assembly of the black bullhead catfish (Ameiurus melas).</title>
        <authorList>
            <person name="Wen M."/>
            <person name="Zham M."/>
            <person name="Cabau C."/>
            <person name="Klopp C."/>
            <person name="Donnadieu C."/>
            <person name="Roques C."/>
            <person name="Bouchez O."/>
            <person name="Lampietro C."/>
            <person name="Jouanno E."/>
            <person name="Herpin A."/>
            <person name="Louis A."/>
            <person name="Berthelot C."/>
            <person name="Parey E."/>
            <person name="Roest-Crollius H."/>
            <person name="Braasch I."/>
            <person name="Postlethwait J."/>
            <person name="Robinson-Rechavi M."/>
            <person name="Echchiki A."/>
            <person name="Begum T."/>
            <person name="Montfort J."/>
            <person name="Schartl M."/>
            <person name="Bobe J."/>
            <person name="Guiguen Y."/>
        </authorList>
    </citation>
    <scope>NUCLEOTIDE SEQUENCE [LARGE SCALE GENOMIC DNA]</scope>
    <source>
        <strain evidence="8">M_S1</strain>
        <tissue evidence="8">Blood</tissue>
    </source>
</reference>